<dbReference type="AlphaFoldDB" id="A0AA36N5N8"/>
<keyword evidence="2" id="KW-1185">Reference proteome</keyword>
<dbReference type="EMBL" id="CAUJNA010003112">
    <property type="protein sequence ID" value="CAJ1395272.1"/>
    <property type="molecule type" value="Genomic_DNA"/>
</dbReference>
<accession>A0AA36N5N8</accession>
<proteinExistence type="predicted"/>
<comment type="caution">
    <text evidence="1">The sequence shown here is derived from an EMBL/GenBank/DDBJ whole genome shotgun (WGS) entry which is preliminary data.</text>
</comment>
<evidence type="ECO:0000313" key="2">
    <source>
        <dbReference type="Proteomes" id="UP001178507"/>
    </source>
</evidence>
<dbReference type="Proteomes" id="UP001178507">
    <property type="component" value="Unassembled WGS sequence"/>
</dbReference>
<reference evidence="1" key="1">
    <citation type="submission" date="2023-08" db="EMBL/GenBank/DDBJ databases">
        <authorList>
            <person name="Chen Y."/>
            <person name="Shah S."/>
            <person name="Dougan E. K."/>
            <person name="Thang M."/>
            <person name="Chan C."/>
        </authorList>
    </citation>
    <scope>NUCLEOTIDE SEQUENCE</scope>
</reference>
<evidence type="ECO:0000313" key="1">
    <source>
        <dbReference type="EMBL" id="CAJ1395272.1"/>
    </source>
</evidence>
<name>A0AA36N5N8_9DINO</name>
<gene>
    <name evidence="1" type="ORF">EVOR1521_LOCUS19736</name>
</gene>
<protein>
    <submittedName>
        <fullName evidence="1">Uncharacterized protein</fullName>
    </submittedName>
</protein>
<sequence length="107" mass="12380">MGLFQCGGEPRGWVDDELRWCCKNMPREGCEHEVRLRFQEEVEQNEVKARLDSLLSRTKSLESHRIFQMISAWGAGSFTVLALTRLLRRRDDTPSSRGFHQLGNEGE</sequence>
<organism evidence="1 2">
    <name type="scientific">Effrenium voratum</name>
    <dbReference type="NCBI Taxonomy" id="2562239"/>
    <lineage>
        <taxon>Eukaryota</taxon>
        <taxon>Sar</taxon>
        <taxon>Alveolata</taxon>
        <taxon>Dinophyceae</taxon>
        <taxon>Suessiales</taxon>
        <taxon>Symbiodiniaceae</taxon>
        <taxon>Effrenium</taxon>
    </lineage>
</organism>